<dbReference type="HOGENOM" id="CLU_2074162_0_0_1"/>
<keyword evidence="3" id="KW-1185">Reference proteome</keyword>
<dbReference type="RefSeq" id="XP_003663960.1">
    <property type="nucleotide sequence ID" value="XM_003663912.1"/>
</dbReference>
<feature type="signal peptide" evidence="1">
    <location>
        <begin position="1"/>
        <end position="19"/>
    </location>
</feature>
<dbReference type="eggNOG" id="ENOG502RP2Z">
    <property type="taxonomic scope" value="Eukaryota"/>
</dbReference>
<protein>
    <submittedName>
        <fullName evidence="2">Uncharacterized protein</fullName>
    </submittedName>
</protein>
<organism evidence="2 3">
    <name type="scientific">Thermothelomyces thermophilus (strain ATCC 42464 / BCRC 31852 / DSM 1799)</name>
    <name type="common">Sporotrichum thermophile</name>
    <dbReference type="NCBI Taxonomy" id="573729"/>
    <lineage>
        <taxon>Eukaryota</taxon>
        <taxon>Fungi</taxon>
        <taxon>Dikarya</taxon>
        <taxon>Ascomycota</taxon>
        <taxon>Pezizomycotina</taxon>
        <taxon>Sordariomycetes</taxon>
        <taxon>Sordariomycetidae</taxon>
        <taxon>Sordariales</taxon>
        <taxon>Chaetomiaceae</taxon>
        <taxon>Thermothelomyces</taxon>
    </lineage>
</organism>
<dbReference type="InParanoid" id="G2QH55"/>
<dbReference type="OrthoDB" id="5209951at2759"/>
<dbReference type="Proteomes" id="UP000007322">
    <property type="component" value="Chromosome 4"/>
</dbReference>
<dbReference type="AlphaFoldDB" id="G2QH55"/>
<sequence length="119" mass="12635">MRATATVLFIASLASTALGAATKFYSDDKCEHEIGKKVYNGFSTGDAPIPKEAVAIKSDSIMDVWYSYQRNDGKNCQGDLILRLDNGKCYNLEKDLGSAGCTRLCVNALGGGECASSPA</sequence>
<feature type="chain" id="PRO_5003436414" evidence="1">
    <location>
        <begin position="20"/>
        <end position="119"/>
    </location>
</feature>
<dbReference type="VEuPathDB" id="FungiDB:MYCTH_2306215"/>
<evidence type="ECO:0000256" key="1">
    <source>
        <dbReference type="SAM" id="SignalP"/>
    </source>
</evidence>
<evidence type="ECO:0000313" key="3">
    <source>
        <dbReference type="Proteomes" id="UP000007322"/>
    </source>
</evidence>
<proteinExistence type="predicted"/>
<keyword evidence="1" id="KW-0732">Signal</keyword>
<dbReference type="GeneID" id="11513435"/>
<dbReference type="KEGG" id="mtm:MYCTH_2306215"/>
<name>G2QH55_THET4</name>
<dbReference type="OMA" id="ENCTNEV"/>
<reference evidence="2 3" key="1">
    <citation type="journal article" date="2011" name="Nat. Biotechnol.">
        <title>Comparative genomic analysis of the thermophilic biomass-degrading fungi Myceliophthora thermophila and Thielavia terrestris.</title>
        <authorList>
            <person name="Berka R.M."/>
            <person name="Grigoriev I.V."/>
            <person name="Otillar R."/>
            <person name="Salamov A."/>
            <person name="Grimwood J."/>
            <person name="Reid I."/>
            <person name="Ishmael N."/>
            <person name="John T."/>
            <person name="Darmond C."/>
            <person name="Moisan M.-C."/>
            <person name="Henrissat B."/>
            <person name="Coutinho P.M."/>
            <person name="Lombard V."/>
            <person name="Natvig D.O."/>
            <person name="Lindquist E."/>
            <person name="Schmutz J."/>
            <person name="Lucas S."/>
            <person name="Harris P."/>
            <person name="Powlowski J."/>
            <person name="Bellemare A."/>
            <person name="Taylor D."/>
            <person name="Butler G."/>
            <person name="de Vries R.P."/>
            <person name="Allijn I.E."/>
            <person name="van den Brink J."/>
            <person name="Ushinsky S."/>
            <person name="Storms R."/>
            <person name="Powell A.J."/>
            <person name="Paulsen I.T."/>
            <person name="Elbourne L.D.H."/>
            <person name="Baker S.E."/>
            <person name="Magnuson J."/>
            <person name="LaBoissiere S."/>
            <person name="Clutterbuck A.J."/>
            <person name="Martinez D."/>
            <person name="Wogulis M."/>
            <person name="de Leon A.L."/>
            <person name="Rey M.W."/>
            <person name="Tsang A."/>
        </authorList>
    </citation>
    <scope>NUCLEOTIDE SEQUENCE [LARGE SCALE GENOMIC DNA]</scope>
    <source>
        <strain evidence="3">ATCC 42464 / BCRC 31852 / DSM 1799</strain>
    </source>
</reference>
<gene>
    <name evidence="2" type="ORF">MYCTH_2306215</name>
</gene>
<accession>G2QH55</accession>
<dbReference type="EMBL" id="CP003005">
    <property type="protein sequence ID" value="AEO58715.1"/>
    <property type="molecule type" value="Genomic_DNA"/>
</dbReference>
<evidence type="ECO:0000313" key="2">
    <source>
        <dbReference type="EMBL" id="AEO58715.1"/>
    </source>
</evidence>